<accession>A0A024UFP5</accession>
<dbReference type="EMBL" id="KI913957">
    <property type="protein sequence ID" value="ETW05016.1"/>
    <property type="molecule type" value="Genomic_DNA"/>
</dbReference>
<dbReference type="RefSeq" id="XP_008866457.1">
    <property type="nucleotide sequence ID" value="XM_008868235.1"/>
</dbReference>
<dbReference type="VEuPathDB" id="FungiDB:H310_04071"/>
<sequence length="196" mass="21323">MSTATSSWKTWFSGKKLDTSSQGFDNKMRFCTPKNEQLHRAILSSRNGALYSWPRSATSSVDQVCCVVHSCVGVLELCLHDGAGWQNFEDVAVVQVLPKLASHGISFEASVTATGLNADRQARLLRCLHVDPAQRSSMQDLVYLLPGTSIKRSGMTKVCERLSALSINAREVGIDVKAGNAVASQALKLNSDHDEK</sequence>
<dbReference type="EMBL" id="KI913957">
    <property type="protein sequence ID" value="ETW05015.1"/>
    <property type="molecule type" value="Genomic_DNA"/>
</dbReference>
<organism evidence="1">
    <name type="scientific">Aphanomyces invadans</name>
    <dbReference type="NCBI Taxonomy" id="157072"/>
    <lineage>
        <taxon>Eukaryota</taxon>
        <taxon>Sar</taxon>
        <taxon>Stramenopiles</taxon>
        <taxon>Oomycota</taxon>
        <taxon>Saprolegniomycetes</taxon>
        <taxon>Saprolegniales</taxon>
        <taxon>Verrucalvaceae</taxon>
        <taxon>Aphanomyces</taxon>
    </lineage>
</organism>
<protein>
    <submittedName>
        <fullName evidence="1">Uncharacterized protein</fullName>
    </submittedName>
</protein>
<evidence type="ECO:0000313" key="1">
    <source>
        <dbReference type="EMBL" id="ETW05015.1"/>
    </source>
</evidence>
<dbReference type="EMBL" id="KI913957">
    <property type="protein sequence ID" value="ETW05013.1"/>
    <property type="molecule type" value="Genomic_DNA"/>
</dbReference>
<dbReference type="EMBL" id="KI913957">
    <property type="protein sequence ID" value="ETW05014.1"/>
    <property type="molecule type" value="Genomic_DNA"/>
</dbReference>
<dbReference type="RefSeq" id="XP_008866454.1">
    <property type="nucleotide sequence ID" value="XM_008868232.1"/>
</dbReference>
<proteinExistence type="predicted"/>
<dbReference type="RefSeq" id="XP_008866452.1">
    <property type="nucleotide sequence ID" value="XM_008868230.1"/>
</dbReference>
<name>A0A024UFP5_9STRA</name>
<dbReference type="RefSeq" id="XP_008866453.1">
    <property type="nucleotide sequence ID" value="XM_008868231.1"/>
</dbReference>
<reference evidence="1" key="1">
    <citation type="submission" date="2013-12" db="EMBL/GenBank/DDBJ databases">
        <title>The Genome Sequence of Aphanomyces invadans NJM9701.</title>
        <authorList>
            <consortium name="The Broad Institute Genomics Platform"/>
            <person name="Russ C."/>
            <person name="Tyler B."/>
            <person name="van West P."/>
            <person name="Dieguez-Uribeondo J."/>
            <person name="Young S.K."/>
            <person name="Zeng Q."/>
            <person name="Gargeya S."/>
            <person name="Fitzgerald M."/>
            <person name="Abouelleil A."/>
            <person name="Alvarado L."/>
            <person name="Chapman S.B."/>
            <person name="Gainer-Dewar J."/>
            <person name="Goldberg J."/>
            <person name="Griggs A."/>
            <person name="Gujja S."/>
            <person name="Hansen M."/>
            <person name="Howarth C."/>
            <person name="Imamovic A."/>
            <person name="Ireland A."/>
            <person name="Larimer J."/>
            <person name="McCowan C."/>
            <person name="Murphy C."/>
            <person name="Pearson M."/>
            <person name="Poon T.W."/>
            <person name="Priest M."/>
            <person name="Roberts A."/>
            <person name="Saif S."/>
            <person name="Shea T."/>
            <person name="Sykes S."/>
            <person name="Wortman J."/>
            <person name="Nusbaum C."/>
            <person name="Birren B."/>
        </authorList>
    </citation>
    <scope>NUCLEOTIDE SEQUENCE [LARGE SCALE GENOMIC DNA]</scope>
    <source>
        <strain evidence="1">NJM9701</strain>
    </source>
</reference>
<dbReference type="OrthoDB" id="88186at2759"/>
<gene>
    <name evidence="1" type="ORF">H310_04071</name>
</gene>
<dbReference type="AlphaFoldDB" id="A0A024UFP5"/>
<dbReference type="GeneID" id="20081121"/>